<dbReference type="AlphaFoldDB" id="T1KQZ9"/>
<evidence type="ECO:0000313" key="3">
    <source>
        <dbReference type="EnsemblMetazoa" id="tetur18g01740.1"/>
    </source>
</evidence>
<feature type="transmembrane region" description="Helical" evidence="2">
    <location>
        <begin position="93"/>
        <end position="111"/>
    </location>
</feature>
<evidence type="ECO:0000313" key="4">
    <source>
        <dbReference type="Proteomes" id="UP000015104"/>
    </source>
</evidence>
<dbReference type="Proteomes" id="UP000015104">
    <property type="component" value="Unassembled WGS sequence"/>
</dbReference>
<dbReference type="EMBL" id="CAEY01000382">
    <property type="status" value="NOT_ANNOTATED_CDS"/>
    <property type="molecule type" value="Genomic_DNA"/>
</dbReference>
<keyword evidence="4" id="KW-1185">Reference proteome</keyword>
<evidence type="ECO:0000256" key="2">
    <source>
        <dbReference type="SAM" id="Phobius"/>
    </source>
</evidence>
<keyword evidence="2" id="KW-0472">Membrane</keyword>
<protein>
    <submittedName>
        <fullName evidence="3">Uncharacterized protein</fullName>
    </submittedName>
</protein>
<feature type="region of interest" description="Disordered" evidence="1">
    <location>
        <begin position="145"/>
        <end position="186"/>
    </location>
</feature>
<dbReference type="HOGENOM" id="CLU_1456260_0_0_1"/>
<sequence length="186" mass="21042">MFHISLSKQELISHSTASFAHESIDCLFSGASKSLSLVNNSFDNIILKEAVESGTFIVMVSMRGLNHGLEWVDNSDNLTFVLLKLRFKMKSTFLAFLVTFAVLMVIFPVFHSQESTAMKPRPSSYHLDELALLHKEAIKYHEHHIERDGITKRKAPKRRPKKRPTTTETPLSGNSEPTSQKNQATE</sequence>
<name>T1KQZ9_TETUR</name>
<feature type="compositionally biased region" description="Polar residues" evidence="1">
    <location>
        <begin position="171"/>
        <end position="186"/>
    </location>
</feature>
<reference evidence="4" key="1">
    <citation type="submission" date="2011-08" db="EMBL/GenBank/DDBJ databases">
        <authorList>
            <person name="Rombauts S."/>
        </authorList>
    </citation>
    <scope>NUCLEOTIDE SEQUENCE</scope>
    <source>
        <strain evidence="4">London</strain>
    </source>
</reference>
<feature type="compositionally biased region" description="Basic residues" evidence="1">
    <location>
        <begin position="152"/>
        <end position="164"/>
    </location>
</feature>
<organism evidence="3 4">
    <name type="scientific">Tetranychus urticae</name>
    <name type="common">Two-spotted spider mite</name>
    <dbReference type="NCBI Taxonomy" id="32264"/>
    <lineage>
        <taxon>Eukaryota</taxon>
        <taxon>Metazoa</taxon>
        <taxon>Ecdysozoa</taxon>
        <taxon>Arthropoda</taxon>
        <taxon>Chelicerata</taxon>
        <taxon>Arachnida</taxon>
        <taxon>Acari</taxon>
        <taxon>Acariformes</taxon>
        <taxon>Trombidiformes</taxon>
        <taxon>Prostigmata</taxon>
        <taxon>Eleutherengona</taxon>
        <taxon>Raphignathae</taxon>
        <taxon>Tetranychoidea</taxon>
        <taxon>Tetranychidae</taxon>
        <taxon>Tetranychus</taxon>
    </lineage>
</organism>
<accession>T1KQZ9</accession>
<evidence type="ECO:0000256" key="1">
    <source>
        <dbReference type="SAM" id="MobiDB-lite"/>
    </source>
</evidence>
<keyword evidence="2" id="KW-1133">Transmembrane helix</keyword>
<keyword evidence="2" id="KW-0812">Transmembrane</keyword>
<reference evidence="3" key="2">
    <citation type="submission" date="2015-06" db="UniProtKB">
        <authorList>
            <consortium name="EnsemblMetazoa"/>
        </authorList>
    </citation>
    <scope>IDENTIFICATION</scope>
</reference>
<dbReference type="EnsemblMetazoa" id="tetur18g01740.1">
    <property type="protein sequence ID" value="tetur18g01740.1"/>
    <property type="gene ID" value="tetur18g01740"/>
</dbReference>
<proteinExistence type="predicted"/>